<feature type="coiled-coil region" evidence="2">
    <location>
        <begin position="77"/>
        <end position="110"/>
    </location>
</feature>
<accession>A0A6N6RHD3</accession>
<dbReference type="InterPro" id="IPR009061">
    <property type="entry name" value="DNA-bd_dom_put_sf"/>
</dbReference>
<dbReference type="EMBL" id="WBVO01000003">
    <property type="protein sequence ID" value="KAB2813789.1"/>
    <property type="molecule type" value="Genomic_DNA"/>
</dbReference>
<dbReference type="PROSITE" id="PS50937">
    <property type="entry name" value="HTH_MERR_2"/>
    <property type="match status" value="1"/>
</dbReference>
<dbReference type="RefSeq" id="WP_151666991.1">
    <property type="nucleotide sequence ID" value="NZ_WBVO01000003.1"/>
</dbReference>
<evidence type="ECO:0000256" key="1">
    <source>
        <dbReference type="ARBA" id="ARBA00023125"/>
    </source>
</evidence>
<dbReference type="OrthoDB" id="9810140at2"/>
<dbReference type="SMART" id="SM00422">
    <property type="entry name" value="HTH_MERR"/>
    <property type="match status" value="1"/>
</dbReference>
<dbReference type="AlphaFoldDB" id="A0A6N6RHD3"/>
<gene>
    <name evidence="4" type="ORF">F8C67_06420</name>
</gene>
<dbReference type="InterPro" id="IPR000551">
    <property type="entry name" value="MerR-type_HTH_dom"/>
</dbReference>
<evidence type="ECO:0000313" key="4">
    <source>
        <dbReference type="EMBL" id="KAB2813789.1"/>
    </source>
</evidence>
<proteinExistence type="predicted"/>
<evidence type="ECO:0000259" key="3">
    <source>
        <dbReference type="PROSITE" id="PS50937"/>
    </source>
</evidence>
<evidence type="ECO:0000313" key="5">
    <source>
        <dbReference type="Proteomes" id="UP000468650"/>
    </source>
</evidence>
<comment type="caution">
    <text evidence="4">The sequence shown here is derived from an EMBL/GenBank/DDBJ whole genome shotgun (WGS) entry which is preliminary data.</text>
</comment>
<dbReference type="PANTHER" id="PTHR30204:SF15">
    <property type="entry name" value="BLL5018 PROTEIN"/>
    <property type="match status" value="1"/>
</dbReference>
<dbReference type="Gene3D" id="1.10.1660.10">
    <property type="match status" value="1"/>
</dbReference>
<sequence>MHFKLPELTKRYYSIGEVADIFDVNTSLLRYWEKEFPKLHPKKNNKGNRAYTPKDIEQIHLVFHLVKERGFTIEGARKKLRENADDVAQEAEVVNRLMSIRERLMKLKREL</sequence>
<dbReference type="Pfam" id="PF13411">
    <property type="entry name" value="MerR_1"/>
    <property type="match status" value="1"/>
</dbReference>
<reference evidence="4 5" key="1">
    <citation type="submission" date="2019-09" db="EMBL/GenBank/DDBJ databases">
        <title>Genomes of family Cryomorphaceae.</title>
        <authorList>
            <person name="Bowman J.P."/>
        </authorList>
    </citation>
    <scope>NUCLEOTIDE SEQUENCE [LARGE SCALE GENOMIC DNA]</scope>
    <source>
        <strain evidence="4 5">LMG 25704</strain>
    </source>
</reference>
<organism evidence="4 5">
    <name type="scientific">Phaeocystidibacter luteus</name>
    <dbReference type="NCBI Taxonomy" id="911197"/>
    <lineage>
        <taxon>Bacteria</taxon>
        <taxon>Pseudomonadati</taxon>
        <taxon>Bacteroidota</taxon>
        <taxon>Flavobacteriia</taxon>
        <taxon>Flavobacteriales</taxon>
        <taxon>Phaeocystidibacteraceae</taxon>
        <taxon>Phaeocystidibacter</taxon>
    </lineage>
</organism>
<keyword evidence="1" id="KW-0238">DNA-binding</keyword>
<dbReference type="InterPro" id="IPR047057">
    <property type="entry name" value="MerR_fam"/>
</dbReference>
<dbReference type="PANTHER" id="PTHR30204">
    <property type="entry name" value="REDOX-CYCLING DRUG-SENSING TRANSCRIPTIONAL ACTIVATOR SOXR"/>
    <property type="match status" value="1"/>
</dbReference>
<dbReference type="GO" id="GO:0003677">
    <property type="term" value="F:DNA binding"/>
    <property type="evidence" value="ECO:0007669"/>
    <property type="project" value="UniProtKB-KW"/>
</dbReference>
<dbReference type="GO" id="GO:0003700">
    <property type="term" value="F:DNA-binding transcription factor activity"/>
    <property type="evidence" value="ECO:0007669"/>
    <property type="project" value="InterPro"/>
</dbReference>
<protein>
    <submittedName>
        <fullName evidence="4">MerR family transcriptional regulator</fullName>
    </submittedName>
</protein>
<name>A0A6N6RHD3_9FLAO</name>
<feature type="domain" description="HTH merR-type" evidence="3">
    <location>
        <begin position="12"/>
        <end position="82"/>
    </location>
</feature>
<keyword evidence="2" id="KW-0175">Coiled coil</keyword>
<dbReference type="Proteomes" id="UP000468650">
    <property type="component" value="Unassembled WGS sequence"/>
</dbReference>
<keyword evidence="5" id="KW-1185">Reference proteome</keyword>
<dbReference type="SUPFAM" id="SSF46955">
    <property type="entry name" value="Putative DNA-binding domain"/>
    <property type="match status" value="1"/>
</dbReference>
<evidence type="ECO:0000256" key="2">
    <source>
        <dbReference type="SAM" id="Coils"/>
    </source>
</evidence>
<dbReference type="CDD" id="cd04765">
    <property type="entry name" value="HTH_MlrA-like_sg2"/>
    <property type="match status" value="1"/>
</dbReference>